<dbReference type="Pfam" id="PF07715">
    <property type="entry name" value="Plug"/>
    <property type="match status" value="1"/>
</dbReference>
<dbReference type="SUPFAM" id="SSF56935">
    <property type="entry name" value="Porins"/>
    <property type="match status" value="1"/>
</dbReference>
<dbReference type="PANTHER" id="PTHR30069">
    <property type="entry name" value="TONB-DEPENDENT OUTER MEMBRANE RECEPTOR"/>
    <property type="match status" value="1"/>
</dbReference>
<keyword evidence="4 10" id="KW-0812">Transmembrane</keyword>
<keyword evidence="9 10" id="KW-0998">Cell outer membrane</keyword>
<evidence type="ECO:0000256" key="4">
    <source>
        <dbReference type="ARBA" id="ARBA00022692"/>
    </source>
</evidence>
<evidence type="ECO:0000256" key="6">
    <source>
        <dbReference type="ARBA" id="ARBA00023077"/>
    </source>
</evidence>
<gene>
    <name evidence="15" type="ORF">CA2015_2398</name>
</gene>
<dbReference type="GO" id="GO:0015344">
    <property type="term" value="F:siderophore uptake transmembrane transporter activity"/>
    <property type="evidence" value="ECO:0007669"/>
    <property type="project" value="TreeGrafter"/>
</dbReference>
<evidence type="ECO:0000256" key="1">
    <source>
        <dbReference type="ARBA" id="ARBA00004571"/>
    </source>
</evidence>
<dbReference type="InterPro" id="IPR000531">
    <property type="entry name" value="Beta-barrel_TonB"/>
</dbReference>
<evidence type="ECO:0000256" key="9">
    <source>
        <dbReference type="ARBA" id="ARBA00023237"/>
    </source>
</evidence>
<evidence type="ECO:0000256" key="3">
    <source>
        <dbReference type="ARBA" id="ARBA00022452"/>
    </source>
</evidence>
<dbReference type="AlphaFoldDB" id="A0A0H4PC24"/>
<dbReference type="KEGG" id="camu:CA2015_2398"/>
<dbReference type="InterPro" id="IPR039426">
    <property type="entry name" value="TonB-dep_rcpt-like"/>
</dbReference>
<evidence type="ECO:0000259" key="14">
    <source>
        <dbReference type="Pfam" id="PF07715"/>
    </source>
</evidence>
<dbReference type="PATRIC" id="fig|320787.5.peg.2626"/>
<evidence type="ECO:0000313" key="16">
    <source>
        <dbReference type="Proteomes" id="UP000036520"/>
    </source>
</evidence>
<dbReference type="Pfam" id="PF00593">
    <property type="entry name" value="TonB_dep_Rec_b-barrel"/>
    <property type="match status" value="1"/>
</dbReference>
<feature type="chain" id="PRO_5005207956" evidence="12">
    <location>
        <begin position="20"/>
        <end position="608"/>
    </location>
</feature>
<reference evidence="15 16" key="1">
    <citation type="submission" date="2015-07" db="EMBL/GenBank/DDBJ databases">
        <authorList>
            <person name="Kim K.M."/>
        </authorList>
    </citation>
    <scope>NUCLEOTIDE SEQUENCE [LARGE SCALE GENOMIC DNA]</scope>
    <source>
        <strain evidence="15 16">KCTC 12363</strain>
    </source>
</reference>
<dbReference type="Gene3D" id="2.40.170.20">
    <property type="entry name" value="TonB-dependent receptor, beta-barrel domain"/>
    <property type="match status" value="1"/>
</dbReference>
<keyword evidence="7 10" id="KW-0472">Membrane</keyword>
<evidence type="ECO:0000256" key="5">
    <source>
        <dbReference type="ARBA" id="ARBA00022729"/>
    </source>
</evidence>
<dbReference type="InterPro" id="IPR037066">
    <property type="entry name" value="Plug_dom_sf"/>
</dbReference>
<dbReference type="EMBL" id="CP012040">
    <property type="protein sequence ID" value="AKP51814.1"/>
    <property type="molecule type" value="Genomic_DNA"/>
</dbReference>
<dbReference type="OrthoDB" id="9758472at2"/>
<feature type="signal peptide" evidence="12">
    <location>
        <begin position="1"/>
        <end position="19"/>
    </location>
</feature>
<keyword evidence="16" id="KW-1185">Reference proteome</keyword>
<dbReference type="GO" id="GO:0044718">
    <property type="term" value="P:siderophore transmembrane transport"/>
    <property type="evidence" value="ECO:0007669"/>
    <property type="project" value="TreeGrafter"/>
</dbReference>
<dbReference type="PANTHER" id="PTHR30069:SF29">
    <property type="entry name" value="HEMOGLOBIN AND HEMOGLOBIN-HAPTOGLOBIN-BINDING PROTEIN 1-RELATED"/>
    <property type="match status" value="1"/>
</dbReference>
<evidence type="ECO:0000256" key="8">
    <source>
        <dbReference type="ARBA" id="ARBA00023170"/>
    </source>
</evidence>
<dbReference type="RefSeq" id="WP_048642114.1">
    <property type="nucleotide sequence ID" value="NZ_CP012040.1"/>
</dbReference>
<feature type="domain" description="TonB-dependent receptor-like beta-barrel" evidence="13">
    <location>
        <begin position="199"/>
        <end position="581"/>
    </location>
</feature>
<evidence type="ECO:0000259" key="13">
    <source>
        <dbReference type="Pfam" id="PF00593"/>
    </source>
</evidence>
<dbReference type="GO" id="GO:0009279">
    <property type="term" value="C:cell outer membrane"/>
    <property type="evidence" value="ECO:0007669"/>
    <property type="project" value="UniProtKB-SubCell"/>
</dbReference>
<keyword evidence="3 10" id="KW-1134">Transmembrane beta strand</keyword>
<sequence>MKYYLIFTLLLLTVLTSFAQNDSTTHTLDEVIIKENRMKIPFSKSSRNISIIHRKEIETTPARSLQEILSFTPGLDVRQRGVSGVQADIGIRGGSFEQTLMLVNGIKLSDPQTGHHMVNIPVPLSSVQRIDVLKGPASRIYGQNAYAGAINIITELPDSFNLQAGVYGGDFGMRGGSFQASLPIGKYKQNIAVSHDASDGHWYNSDYSINTLFYEAGIALTNTQEIKTMLSFANRDFGANGFYTSSFPDQWESVQTSLAAISHTLEVGNTYLQTRTYWRSNKDEFRLKRNDPSFFQNQHTTNVYAIEINGRQETDFGTVGYGLEGRQEKIDSNNLGLRERTIMGAFLEHRMNFSEFGDIRAGVYSNYYSEYGWKHFPGAELGYQLNSWLRTYANFGMSYRIPTYTDLYYVGPTNIGNDELKPEKAINYEGGFKILKKGFRAEIVYFNRHTDNLIEWTRADTESPWVPQNFNEVTFQGIETGVQYQFTNGQNDFKLREISISYNFIDANLIEKEGIETRYSLTALRHQLITGLQLAYKENLELTAKMRYIERMSLDPYFLLDARVDFNRLKKFSFFAEISNISNTDYVEAGTVQMPGRWARAGMNFRLK</sequence>
<evidence type="ECO:0000256" key="10">
    <source>
        <dbReference type="PROSITE-ProRule" id="PRU01360"/>
    </source>
</evidence>
<keyword evidence="2 10" id="KW-0813">Transport</keyword>
<keyword evidence="5 12" id="KW-0732">Signal</keyword>
<dbReference type="STRING" id="320787.CA2015_2398"/>
<evidence type="ECO:0000256" key="11">
    <source>
        <dbReference type="RuleBase" id="RU003357"/>
    </source>
</evidence>
<feature type="domain" description="TonB-dependent receptor plug" evidence="14">
    <location>
        <begin position="44"/>
        <end position="149"/>
    </location>
</feature>
<dbReference type="PROSITE" id="PS52016">
    <property type="entry name" value="TONB_DEPENDENT_REC_3"/>
    <property type="match status" value="1"/>
</dbReference>
<dbReference type="InterPro" id="IPR036942">
    <property type="entry name" value="Beta-barrel_TonB_sf"/>
</dbReference>
<name>A0A0H4PC24_9BACT</name>
<dbReference type="Proteomes" id="UP000036520">
    <property type="component" value="Chromosome"/>
</dbReference>
<evidence type="ECO:0000256" key="12">
    <source>
        <dbReference type="SAM" id="SignalP"/>
    </source>
</evidence>
<evidence type="ECO:0000256" key="7">
    <source>
        <dbReference type="ARBA" id="ARBA00023136"/>
    </source>
</evidence>
<organism evidence="15 16">
    <name type="scientific">Cyclobacterium amurskyense</name>
    <dbReference type="NCBI Taxonomy" id="320787"/>
    <lineage>
        <taxon>Bacteria</taxon>
        <taxon>Pseudomonadati</taxon>
        <taxon>Bacteroidota</taxon>
        <taxon>Cytophagia</taxon>
        <taxon>Cytophagales</taxon>
        <taxon>Cyclobacteriaceae</taxon>
        <taxon>Cyclobacterium</taxon>
    </lineage>
</organism>
<proteinExistence type="inferred from homology"/>
<dbReference type="InterPro" id="IPR012910">
    <property type="entry name" value="Plug_dom"/>
</dbReference>
<dbReference type="Gene3D" id="2.170.130.10">
    <property type="entry name" value="TonB-dependent receptor, plug domain"/>
    <property type="match status" value="1"/>
</dbReference>
<accession>A0A0H4PC24</accession>
<comment type="similarity">
    <text evidence="10 11">Belongs to the TonB-dependent receptor family.</text>
</comment>
<protein>
    <submittedName>
        <fullName evidence="15">TonB-dependent receptor</fullName>
    </submittedName>
</protein>
<evidence type="ECO:0000256" key="2">
    <source>
        <dbReference type="ARBA" id="ARBA00022448"/>
    </source>
</evidence>
<evidence type="ECO:0000313" key="15">
    <source>
        <dbReference type="EMBL" id="AKP51814.1"/>
    </source>
</evidence>
<comment type="subcellular location">
    <subcellularLocation>
        <location evidence="1 10">Cell outer membrane</location>
        <topology evidence="1 10">Multi-pass membrane protein</topology>
    </subcellularLocation>
</comment>
<keyword evidence="6 11" id="KW-0798">TonB box</keyword>
<keyword evidence="8 15" id="KW-0675">Receptor</keyword>